<proteinExistence type="predicted"/>
<organism evidence="1 2">
    <name type="scientific">Curtobacterium aetherium</name>
    <dbReference type="NCBI Taxonomy" id="2841594"/>
    <lineage>
        <taxon>Bacteria</taxon>
        <taxon>Bacillati</taxon>
        <taxon>Actinomycetota</taxon>
        <taxon>Actinomycetes</taxon>
        <taxon>Micrococcales</taxon>
        <taxon>Microbacteriaceae</taxon>
        <taxon>Curtobacterium</taxon>
    </lineage>
</organism>
<sequence>METIVRPRAALVRSTALSIVFSAVPIAVAVVWVAVPTGRWLVVGALVLLLGAVVLALFLRLRTAFVAVHDDRVTVRGAVTGNRTFSRSGVAELVLATTHGAVAERTSRELVALDPAGEALFRVRADMWGDEGVDRLVEALDVRTTRLPKPMSMREFARRWPGLRTWYEQPVALVVIGTLAALTVGCLVVAEAAGLSHR</sequence>
<evidence type="ECO:0000313" key="2">
    <source>
        <dbReference type="Proteomes" id="UP000681794"/>
    </source>
</evidence>
<dbReference type="EMBL" id="CP076544">
    <property type="protein sequence ID" value="QWS34103.1"/>
    <property type="molecule type" value="Genomic_DNA"/>
</dbReference>
<reference evidence="1" key="1">
    <citation type="submission" date="2021-06" db="EMBL/GenBank/DDBJ databases">
        <authorList>
            <person name="Ellington A.J."/>
            <person name="Bryan N.C."/>
            <person name="Christner B.C."/>
            <person name="Reisch C.R."/>
        </authorList>
    </citation>
    <scope>NUCLEOTIDE SEQUENCE</scope>
    <source>
        <strain evidence="1">L6-1</strain>
    </source>
</reference>
<evidence type="ECO:0000313" key="1">
    <source>
        <dbReference type="EMBL" id="QWS34103.1"/>
    </source>
</evidence>
<dbReference type="Proteomes" id="UP000681794">
    <property type="component" value="Chromosome"/>
</dbReference>
<accession>A0ACD1E5N0</accession>
<protein>
    <submittedName>
        <fullName evidence="1">Uncharacterized protein</fullName>
    </submittedName>
</protein>
<gene>
    <name evidence="1" type="ORF">KM842_02565</name>
</gene>
<keyword evidence="2" id="KW-1185">Reference proteome</keyword>
<name>A0ACD1E5N0_9MICO</name>